<feature type="binding site" evidence="9">
    <location>
        <position position="134"/>
    </location>
    <ligand>
        <name>Mg(2+)</name>
        <dbReference type="ChEBI" id="CHEBI:18420"/>
    </ligand>
</feature>
<comment type="similarity">
    <text evidence="9 10">Belongs to the thiamine-phosphate synthase family.</text>
</comment>
<evidence type="ECO:0000256" key="1">
    <source>
        <dbReference type="ARBA" id="ARBA00005165"/>
    </source>
</evidence>
<dbReference type="PANTHER" id="PTHR20857:SF15">
    <property type="entry name" value="THIAMINE-PHOSPHATE SYNTHASE"/>
    <property type="match status" value="1"/>
</dbReference>
<comment type="pathway">
    <text evidence="1 9 11">Cofactor biosynthesis; thiamine diphosphate biosynthesis; thiamine phosphate from 4-amino-2-methyl-5-diphosphomethylpyrimidine and 4-methyl-5-(2-phosphoethyl)-thiazole: step 1/1.</text>
</comment>
<evidence type="ECO:0000256" key="3">
    <source>
        <dbReference type="ARBA" id="ARBA00022723"/>
    </source>
</evidence>
<feature type="domain" description="Thiamine phosphate synthase/TenI" evidence="13">
    <location>
        <begin position="73"/>
        <end position="252"/>
    </location>
</feature>
<dbReference type="GO" id="GO:0009228">
    <property type="term" value="P:thiamine biosynthetic process"/>
    <property type="evidence" value="ECO:0007669"/>
    <property type="project" value="UniProtKB-KW"/>
</dbReference>
<evidence type="ECO:0000259" key="13">
    <source>
        <dbReference type="Pfam" id="PF02581"/>
    </source>
</evidence>
<feature type="binding site" evidence="9">
    <location>
        <position position="172"/>
    </location>
    <ligand>
        <name>4-amino-2-methyl-5-(diphosphooxymethyl)pyrimidine</name>
        <dbReference type="ChEBI" id="CHEBI:57841"/>
    </ligand>
</feature>
<evidence type="ECO:0000256" key="2">
    <source>
        <dbReference type="ARBA" id="ARBA00022679"/>
    </source>
</evidence>
<feature type="region of interest" description="Disordered" evidence="12">
    <location>
        <begin position="1"/>
        <end position="45"/>
    </location>
</feature>
<evidence type="ECO:0000256" key="10">
    <source>
        <dbReference type="RuleBase" id="RU003826"/>
    </source>
</evidence>
<feature type="binding site" evidence="9">
    <location>
        <begin position="102"/>
        <end position="106"/>
    </location>
    <ligand>
        <name>4-amino-2-methyl-5-(diphosphooxymethyl)pyrimidine</name>
        <dbReference type="ChEBI" id="CHEBI:57841"/>
    </ligand>
</feature>
<feature type="binding site" evidence="9">
    <location>
        <position position="202"/>
    </location>
    <ligand>
        <name>4-amino-2-methyl-5-(diphosphooxymethyl)pyrimidine</name>
        <dbReference type="ChEBI" id="CHEBI:57841"/>
    </ligand>
</feature>
<dbReference type="PANTHER" id="PTHR20857">
    <property type="entry name" value="THIAMINE-PHOSPHATE PYROPHOSPHORYLASE"/>
    <property type="match status" value="1"/>
</dbReference>
<feature type="binding site" evidence="9">
    <location>
        <position position="133"/>
    </location>
    <ligand>
        <name>4-amino-2-methyl-5-(diphosphooxymethyl)pyrimidine</name>
        <dbReference type="ChEBI" id="CHEBI:57841"/>
    </ligand>
</feature>
<feature type="binding site" evidence="9">
    <location>
        <begin position="199"/>
        <end position="201"/>
    </location>
    <ligand>
        <name>2-[(2R,5Z)-2-carboxy-4-methylthiazol-5(2H)-ylidene]ethyl phosphate</name>
        <dbReference type="ChEBI" id="CHEBI:62899"/>
    </ligand>
</feature>
<evidence type="ECO:0000256" key="8">
    <source>
        <dbReference type="ARBA" id="ARBA00047883"/>
    </source>
</evidence>
<evidence type="ECO:0000256" key="5">
    <source>
        <dbReference type="ARBA" id="ARBA00022977"/>
    </source>
</evidence>
<keyword evidence="5 9" id="KW-0784">Thiamine biosynthesis</keyword>
<name>A0A552UHH9_9SPHN</name>
<dbReference type="Proteomes" id="UP000317894">
    <property type="component" value="Unassembled WGS sequence"/>
</dbReference>
<reference evidence="14 15" key="1">
    <citation type="submission" date="2019-07" db="EMBL/GenBank/DDBJ databases">
        <title>Novel species isolated from glacier.</title>
        <authorList>
            <person name="Liu Q."/>
            <person name="Xin Y.-H."/>
        </authorList>
    </citation>
    <scope>NUCLEOTIDE SEQUENCE [LARGE SCALE GENOMIC DNA]</scope>
    <source>
        <strain evidence="14 15">LB1R16</strain>
    </source>
</reference>
<keyword evidence="4 9" id="KW-0460">Magnesium</keyword>
<feature type="binding site" evidence="9">
    <location>
        <position position="229"/>
    </location>
    <ligand>
        <name>2-[(2R,5Z)-2-carboxy-4-methylthiazol-5(2H)-ylidene]ethyl phosphate</name>
        <dbReference type="ChEBI" id="CHEBI:62899"/>
    </ligand>
</feature>
<sequence length="272" mass="28194">MVAATARSSAATPSSARAPKHWRCSTRSSRSTRARSERSELPSGRVVSEEELIPLDPGFGERFAREKRPPCQLYLISPPVLGDDFADTLAAALDGGPVAAFQLRLKGGDADVLRWAAALQPVCAARDVAFIVNDRADLAKACGADGVHLGQGDGSVADARALLGREAQIGVTCHASRHLAMEAAEAGADYVAFGAFYDTTTKPSEHRPESSILTWWTTISQLPCVAIGGITAANAAPLVAAGADFIAVSNAVWGDPRGAGAAVAEFAAVLAS</sequence>
<evidence type="ECO:0000256" key="12">
    <source>
        <dbReference type="SAM" id="MobiDB-lite"/>
    </source>
</evidence>
<dbReference type="GO" id="GO:0000287">
    <property type="term" value="F:magnesium ion binding"/>
    <property type="evidence" value="ECO:0007669"/>
    <property type="project" value="UniProtKB-UniRule"/>
</dbReference>
<dbReference type="Gene3D" id="3.20.20.70">
    <property type="entry name" value="Aldolase class I"/>
    <property type="match status" value="1"/>
</dbReference>
<accession>A0A552UHH9</accession>
<dbReference type="UniPathway" id="UPA00060">
    <property type="reaction ID" value="UER00141"/>
</dbReference>
<dbReference type="InterPro" id="IPR013785">
    <property type="entry name" value="Aldolase_TIM"/>
</dbReference>
<dbReference type="HAMAP" id="MF_00097">
    <property type="entry name" value="TMP_synthase"/>
    <property type="match status" value="1"/>
</dbReference>
<dbReference type="Pfam" id="PF02581">
    <property type="entry name" value="TMP-TENI"/>
    <property type="match status" value="1"/>
</dbReference>
<keyword evidence="2 9" id="KW-0808">Transferase</keyword>
<dbReference type="NCBIfam" id="TIGR00693">
    <property type="entry name" value="thiE"/>
    <property type="match status" value="1"/>
</dbReference>
<proteinExistence type="inferred from homology"/>
<comment type="catalytic activity">
    <reaction evidence="7 9 10">
        <text>2-(2-carboxy-4-methylthiazol-5-yl)ethyl phosphate + 4-amino-2-methyl-5-(diphosphooxymethyl)pyrimidine + 2 H(+) = thiamine phosphate + CO2 + diphosphate</text>
        <dbReference type="Rhea" id="RHEA:47848"/>
        <dbReference type="ChEBI" id="CHEBI:15378"/>
        <dbReference type="ChEBI" id="CHEBI:16526"/>
        <dbReference type="ChEBI" id="CHEBI:33019"/>
        <dbReference type="ChEBI" id="CHEBI:37575"/>
        <dbReference type="ChEBI" id="CHEBI:57841"/>
        <dbReference type="ChEBI" id="CHEBI:62890"/>
        <dbReference type="EC" id="2.5.1.3"/>
    </reaction>
</comment>
<evidence type="ECO:0000313" key="14">
    <source>
        <dbReference type="EMBL" id="TRW17684.1"/>
    </source>
</evidence>
<keyword evidence="3 9" id="KW-0479">Metal-binding</keyword>
<protein>
    <recommendedName>
        <fullName evidence="9">Thiamine-phosphate synthase</fullName>
        <shortName evidence="9">TP synthase</shortName>
        <shortName evidence="9">TPS</shortName>
        <ecNumber evidence="9">2.5.1.3</ecNumber>
    </recommendedName>
    <alternativeName>
        <fullName evidence="9">Thiamine-phosphate pyrophosphorylase</fullName>
        <shortName evidence="9">TMP pyrophosphorylase</shortName>
        <shortName evidence="9">TMP-PPase</shortName>
    </alternativeName>
</protein>
<dbReference type="GO" id="GO:0005737">
    <property type="term" value="C:cytoplasm"/>
    <property type="evidence" value="ECO:0007669"/>
    <property type="project" value="TreeGrafter"/>
</dbReference>
<feature type="binding site" evidence="9">
    <location>
        <position position="153"/>
    </location>
    <ligand>
        <name>Mg(2+)</name>
        <dbReference type="ChEBI" id="CHEBI:18420"/>
    </ligand>
</feature>
<keyword evidence="15" id="KW-1185">Reference proteome</keyword>
<dbReference type="OrthoDB" id="7159061at2"/>
<dbReference type="InterPro" id="IPR034291">
    <property type="entry name" value="TMP_synthase"/>
</dbReference>
<evidence type="ECO:0000256" key="6">
    <source>
        <dbReference type="ARBA" id="ARBA00047334"/>
    </source>
</evidence>
<dbReference type="CDD" id="cd00564">
    <property type="entry name" value="TMP_TenI"/>
    <property type="match status" value="1"/>
</dbReference>
<comment type="cofactor">
    <cofactor evidence="9">
        <name>Mg(2+)</name>
        <dbReference type="ChEBI" id="CHEBI:18420"/>
    </cofactor>
    <text evidence="9">Binds 1 Mg(2+) ion per subunit.</text>
</comment>
<organism evidence="14 15">
    <name type="scientific">Glacieibacterium frigidum</name>
    <dbReference type="NCBI Taxonomy" id="2593303"/>
    <lineage>
        <taxon>Bacteria</taxon>
        <taxon>Pseudomonadati</taxon>
        <taxon>Pseudomonadota</taxon>
        <taxon>Alphaproteobacteria</taxon>
        <taxon>Sphingomonadales</taxon>
        <taxon>Sphingosinicellaceae</taxon>
        <taxon>Glacieibacterium</taxon>
    </lineage>
</organism>
<gene>
    <name evidence="9 14" type="primary">thiE</name>
    <name evidence="14" type="ORF">FMM06_05950</name>
</gene>
<evidence type="ECO:0000313" key="15">
    <source>
        <dbReference type="Proteomes" id="UP000317894"/>
    </source>
</evidence>
<comment type="caution">
    <text evidence="9">Lacks conserved residue(s) required for the propagation of feature annotation.</text>
</comment>
<evidence type="ECO:0000256" key="4">
    <source>
        <dbReference type="ARBA" id="ARBA00022842"/>
    </source>
</evidence>
<evidence type="ECO:0000256" key="9">
    <source>
        <dbReference type="HAMAP-Rule" id="MF_00097"/>
    </source>
</evidence>
<comment type="caution">
    <text evidence="14">The sequence shown here is derived from an EMBL/GenBank/DDBJ whole genome shotgun (WGS) entry which is preliminary data.</text>
</comment>
<comment type="function">
    <text evidence="9">Condenses 4-methyl-5-(beta-hydroxyethyl)thiazole monophosphate (THZ-P) and 2-methyl-4-amino-5-hydroxymethyl pyrimidine pyrophosphate (HMP-PP) to form thiamine monophosphate (TMP).</text>
</comment>
<dbReference type="EC" id="2.5.1.3" evidence="9"/>
<dbReference type="InterPro" id="IPR022998">
    <property type="entry name" value="ThiamineP_synth_TenI"/>
</dbReference>
<evidence type="ECO:0000256" key="7">
    <source>
        <dbReference type="ARBA" id="ARBA00047851"/>
    </source>
</evidence>
<dbReference type="GO" id="GO:0004789">
    <property type="term" value="F:thiamine-phosphate diphosphorylase activity"/>
    <property type="evidence" value="ECO:0007669"/>
    <property type="project" value="UniProtKB-UniRule"/>
</dbReference>
<dbReference type="InterPro" id="IPR036206">
    <property type="entry name" value="ThiamineP_synth_sf"/>
</dbReference>
<dbReference type="AlphaFoldDB" id="A0A552UHH9"/>
<comment type="catalytic activity">
    <reaction evidence="8 9 10">
        <text>2-[(2R,5Z)-2-carboxy-4-methylthiazol-5(2H)-ylidene]ethyl phosphate + 4-amino-2-methyl-5-(diphosphooxymethyl)pyrimidine + 2 H(+) = thiamine phosphate + CO2 + diphosphate</text>
        <dbReference type="Rhea" id="RHEA:47844"/>
        <dbReference type="ChEBI" id="CHEBI:15378"/>
        <dbReference type="ChEBI" id="CHEBI:16526"/>
        <dbReference type="ChEBI" id="CHEBI:33019"/>
        <dbReference type="ChEBI" id="CHEBI:37575"/>
        <dbReference type="ChEBI" id="CHEBI:57841"/>
        <dbReference type="ChEBI" id="CHEBI:62899"/>
        <dbReference type="EC" id="2.5.1.3"/>
    </reaction>
</comment>
<feature type="compositionally biased region" description="Low complexity" evidence="12">
    <location>
        <begin position="1"/>
        <end position="17"/>
    </location>
</feature>
<dbReference type="EMBL" id="VJWA01000001">
    <property type="protein sequence ID" value="TRW17684.1"/>
    <property type="molecule type" value="Genomic_DNA"/>
</dbReference>
<dbReference type="GO" id="GO:0009229">
    <property type="term" value="P:thiamine diphosphate biosynthetic process"/>
    <property type="evidence" value="ECO:0007669"/>
    <property type="project" value="UniProtKB-UniRule"/>
</dbReference>
<evidence type="ECO:0000256" key="11">
    <source>
        <dbReference type="RuleBase" id="RU004253"/>
    </source>
</evidence>
<dbReference type="SUPFAM" id="SSF51391">
    <property type="entry name" value="Thiamin phosphate synthase"/>
    <property type="match status" value="1"/>
</dbReference>
<comment type="catalytic activity">
    <reaction evidence="6 9 10">
        <text>4-methyl-5-(2-phosphooxyethyl)-thiazole + 4-amino-2-methyl-5-(diphosphooxymethyl)pyrimidine + H(+) = thiamine phosphate + diphosphate</text>
        <dbReference type="Rhea" id="RHEA:22328"/>
        <dbReference type="ChEBI" id="CHEBI:15378"/>
        <dbReference type="ChEBI" id="CHEBI:33019"/>
        <dbReference type="ChEBI" id="CHEBI:37575"/>
        <dbReference type="ChEBI" id="CHEBI:57841"/>
        <dbReference type="ChEBI" id="CHEBI:58296"/>
        <dbReference type="EC" id="2.5.1.3"/>
    </reaction>
</comment>